<feature type="domain" description="SPOR" evidence="3">
    <location>
        <begin position="183"/>
        <end position="263"/>
    </location>
</feature>
<evidence type="ECO:0000313" key="4">
    <source>
        <dbReference type="EMBL" id="MFC4077835.1"/>
    </source>
</evidence>
<evidence type="ECO:0000313" key="5">
    <source>
        <dbReference type="Proteomes" id="UP001595843"/>
    </source>
</evidence>
<dbReference type="GO" id="GO:0008745">
    <property type="term" value="F:N-acetylmuramoyl-L-alanine amidase activity"/>
    <property type="evidence" value="ECO:0007669"/>
    <property type="project" value="UniProtKB-EC"/>
</dbReference>
<dbReference type="SUPFAM" id="SSF110997">
    <property type="entry name" value="Sporulation related repeat"/>
    <property type="match status" value="1"/>
</dbReference>
<sequence>MTKIVIDPGHGGIDPGAVSGNHQEKDFTLEIALGVRDYLTANYQATLLMTRTTDATVSLTQRTDYANANKADYFVSIHINAGGGTGWESYIYNGGVSPFTVDAQIIIHSTVMDVIGPKYGVRDRGKKRANFHVLRETHMPAILMENLFIDTDGDLNLLRNASFIHDLSHGIGLGIGKALSLPAKPAKLYKVMAGSFESQENARDRERYLEQNGIEAVVVTATVNGQLRYRVQAGAFSERSNAEARLAEVKKGESRMLLLSKSSQTTAQRKGGSLGGK</sequence>
<evidence type="ECO:0000256" key="1">
    <source>
        <dbReference type="ARBA" id="ARBA00022801"/>
    </source>
</evidence>
<dbReference type="InterPro" id="IPR050695">
    <property type="entry name" value="N-acetylmuramoyl_amidase_3"/>
</dbReference>
<dbReference type="InterPro" id="IPR007730">
    <property type="entry name" value="SPOR-like_dom"/>
</dbReference>
<dbReference type="PANTHER" id="PTHR30404:SF0">
    <property type="entry name" value="N-ACETYLMURAMOYL-L-ALANINE AMIDASE AMIC"/>
    <property type="match status" value="1"/>
</dbReference>
<evidence type="ECO:0000259" key="3">
    <source>
        <dbReference type="PROSITE" id="PS51724"/>
    </source>
</evidence>
<protein>
    <submittedName>
        <fullName evidence="4">N-acetylmuramoyl-L-alanine amidase</fullName>
        <ecNumber evidence="4">3.5.1.28</ecNumber>
    </submittedName>
</protein>
<proteinExistence type="predicted"/>
<dbReference type="Pfam" id="PF01520">
    <property type="entry name" value="Amidase_3"/>
    <property type="match status" value="1"/>
</dbReference>
<dbReference type="Gene3D" id="3.30.70.1070">
    <property type="entry name" value="Sporulation related repeat"/>
    <property type="match status" value="1"/>
</dbReference>
<dbReference type="Proteomes" id="UP001595843">
    <property type="component" value="Unassembled WGS sequence"/>
</dbReference>
<dbReference type="EMBL" id="JBHSAP010000018">
    <property type="protein sequence ID" value="MFC4077835.1"/>
    <property type="molecule type" value="Genomic_DNA"/>
</dbReference>
<keyword evidence="5" id="KW-1185">Reference proteome</keyword>
<comment type="caution">
    <text evidence="4">The sequence shown here is derived from an EMBL/GenBank/DDBJ whole genome shotgun (WGS) entry which is preliminary data.</text>
</comment>
<dbReference type="PANTHER" id="PTHR30404">
    <property type="entry name" value="N-ACETYLMURAMOYL-L-ALANINE AMIDASE"/>
    <property type="match status" value="1"/>
</dbReference>
<accession>A0ABV8JHM6</accession>
<dbReference type="SUPFAM" id="SSF53187">
    <property type="entry name" value="Zn-dependent exopeptidases"/>
    <property type="match status" value="1"/>
</dbReference>
<reference evidence="5" key="1">
    <citation type="journal article" date="2019" name="Int. J. Syst. Evol. Microbiol.">
        <title>The Global Catalogue of Microorganisms (GCM) 10K type strain sequencing project: providing services to taxonomists for standard genome sequencing and annotation.</title>
        <authorList>
            <consortium name="The Broad Institute Genomics Platform"/>
            <consortium name="The Broad Institute Genome Sequencing Center for Infectious Disease"/>
            <person name="Wu L."/>
            <person name="Ma J."/>
        </authorList>
    </citation>
    <scope>NUCLEOTIDE SEQUENCE [LARGE SCALE GENOMIC DNA]</scope>
    <source>
        <strain evidence="5">IBRC-M 10813</strain>
    </source>
</reference>
<organism evidence="4 5">
    <name type="scientific">Salinithrix halophila</name>
    <dbReference type="NCBI Taxonomy" id="1485204"/>
    <lineage>
        <taxon>Bacteria</taxon>
        <taxon>Bacillati</taxon>
        <taxon>Bacillota</taxon>
        <taxon>Bacilli</taxon>
        <taxon>Bacillales</taxon>
        <taxon>Thermoactinomycetaceae</taxon>
        <taxon>Salinithrix</taxon>
    </lineage>
</organism>
<name>A0ABV8JHM6_9BACL</name>
<keyword evidence="1 4" id="KW-0378">Hydrolase</keyword>
<evidence type="ECO:0000256" key="2">
    <source>
        <dbReference type="SAM" id="MobiDB-lite"/>
    </source>
</evidence>
<dbReference type="CDD" id="cd02696">
    <property type="entry name" value="MurNAc-LAA"/>
    <property type="match status" value="1"/>
</dbReference>
<dbReference type="InterPro" id="IPR036680">
    <property type="entry name" value="SPOR-like_sf"/>
</dbReference>
<dbReference type="PROSITE" id="PS51724">
    <property type="entry name" value="SPOR"/>
    <property type="match status" value="1"/>
</dbReference>
<dbReference type="Gene3D" id="3.40.630.40">
    <property type="entry name" value="Zn-dependent exopeptidases"/>
    <property type="match status" value="1"/>
</dbReference>
<gene>
    <name evidence="4" type="ORF">ACFOUO_13610</name>
</gene>
<dbReference type="SMART" id="SM00646">
    <property type="entry name" value="Ami_3"/>
    <property type="match status" value="1"/>
</dbReference>
<dbReference type="RefSeq" id="WP_380705672.1">
    <property type="nucleotide sequence ID" value="NZ_JBHSAP010000018.1"/>
</dbReference>
<dbReference type="Pfam" id="PF05036">
    <property type="entry name" value="SPOR"/>
    <property type="match status" value="1"/>
</dbReference>
<feature type="region of interest" description="Disordered" evidence="2">
    <location>
        <begin position="258"/>
        <end position="277"/>
    </location>
</feature>
<dbReference type="EC" id="3.5.1.28" evidence="4"/>
<dbReference type="InterPro" id="IPR002508">
    <property type="entry name" value="MurNAc-LAA_cat"/>
</dbReference>